<organism evidence="8 9">
    <name type="scientific">Rhodococcoides kroppenstedtii</name>
    <dbReference type="NCBI Taxonomy" id="293050"/>
    <lineage>
        <taxon>Bacteria</taxon>
        <taxon>Bacillati</taxon>
        <taxon>Actinomycetota</taxon>
        <taxon>Actinomycetes</taxon>
        <taxon>Mycobacteriales</taxon>
        <taxon>Nocardiaceae</taxon>
        <taxon>Rhodococcoides</taxon>
    </lineage>
</organism>
<dbReference type="GO" id="GO:0016020">
    <property type="term" value="C:membrane"/>
    <property type="evidence" value="ECO:0007669"/>
    <property type="project" value="UniProtKB-SubCell"/>
</dbReference>
<evidence type="ECO:0000256" key="5">
    <source>
        <dbReference type="SAM" id="MobiDB-lite"/>
    </source>
</evidence>
<evidence type="ECO:0000313" key="9">
    <source>
        <dbReference type="Proteomes" id="UP000182054"/>
    </source>
</evidence>
<evidence type="ECO:0000256" key="2">
    <source>
        <dbReference type="ARBA" id="ARBA00022692"/>
    </source>
</evidence>
<feature type="transmembrane region" description="Helical" evidence="6">
    <location>
        <begin position="60"/>
        <end position="83"/>
    </location>
</feature>
<reference evidence="8 9" key="1">
    <citation type="submission" date="2016-10" db="EMBL/GenBank/DDBJ databases">
        <authorList>
            <person name="de Groot N.N."/>
        </authorList>
    </citation>
    <scope>NUCLEOTIDE SEQUENCE [LARGE SCALE GENOMIC DNA]</scope>
    <source>
        <strain evidence="8 9">DSM 44908</strain>
    </source>
</reference>
<evidence type="ECO:0000256" key="4">
    <source>
        <dbReference type="ARBA" id="ARBA00023136"/>
    </source>
</evidence>
<evidence type="ECO:0000256" key="6">
    <source>
        <dbReference type="SAM" id="Phobius"/>
    </source>
</evidence>
<evidence type="ECO:0000256" key="3">
    <source>
        <dbReference type="ARBA" id="ARBA00022989"/>
    </source>
</evidence>
<feature type="transmembrane region" description="Helical" evidence="6">
    <location>
        <begin position="12"/>
        <end position="32"/>
    </location>
</feature>
<feature type="transmembrane region" description="Helical" evidence="6">
    <location>
        <begin position="435"/>
        <end position="453"/>
    </location>
</feature>
<accession>A0A1I0SXM5</accession>
<keyword evidence="2 6" id="KW-0812">Transmembrane</keyword>
<dbReference type="InterPro" id="IPR049453">
    <property type="entry name" value="Memb_transporter_dom"/>
</dbReference>
<keyword evidence="3 6" id="KW-1133">Transmembrane helix</keyword>
<feature type="transmembrane region" description="Helical" evidence="6">
    <location>
        <begin position="89"/>
        <end position="110"/>
    </location>
</feature>
<evidence type="ECO:0000259" key="7">
    <source>
        <dbReference type="Pfam" id="PF13515"/>
    </source>
</evidence>
<dbReference type="Pfam" id="PF13515">
    <property type="entry name" value="FUSC_2"/>
    <property type="match status" value="1"/>
</dbReference>
<dbReference type="EMBL" id="FOJN01000003">
    <property type="protein sequence ID" value="SFA44274.1"/>
    <property type="molecule type" value="Genomic_DNA"/>
</dbReference>
<feature type="domain" description="Integral membrane bound transporter" evidence="7">
    <location>
        <begin position="321"/>
        <end position="447"/>
    </location>
</feature>
<sequence length="570" mass="59301">MFVEVPPRGRRWPAGVRAALAFGVPALVLLALGHQTEALLTAAGGFAVVYGEGRAFRARWAVVLVAGAALVASAAVGGLVGQYAPAHTVTGGAILVVVLAVTAVIGAVVVDALRLGPPGPFFFVLTCAIGSVVPLAGVSWAVNAGCVAIGAAWAAMVSMSPAVRDPIRRRRADPRRAPERDAVAAAERAVAAFLTALDDTARDDDGSDGTAGHEHASGNRVVSARHRAATAVDTAWATLHDARIPARRPDDPLVARLLTVHHTFATAGAGLPPSPDHAADAVHDGIPMARPSVAFRLRRALHPHSHATTTAVRVGVASLVAGGLAVAAGLGRPDWAVVGAVLVLQQGPDRPRGLVRAAHRLAGTALGVVFFAAIFSLHPSGFVLVLILMGLQFLVELVIARNYGIAVVFITPLALLIGGASHPGAQAWPLAAERLLETTIGVACAVAALWVVLPRAHRRCLDWCLVRTVTACETLLVHLRGATVDAPSSMALRRDVQFELTGAALAAEHAVGDDRAWASRQWNRYLRVDTVGHGLLAACRTRGVGTIDPAPWLTRLPRENPRDVPSGASE</sequence>
<feature type="region of interest" description="Disordered" evidence="5">
    <location>
        <begin position="201"/>
        <end position="224"/>
    </location>
</feature>
<name>A0A1I0SXM5_9NOCA</name>
<dbReference type="Proteomes" id="UP000182054">
    <property type="component" value="Unassembled WGS sequence"/>
</dbReference>
<gene>
    <name evidence="8" type="ORF">SAMN05444374_10365</name>
</gene>
<proteinExistence type="predicted"/>
<feature type="transmembrane region" description="Helical" evidence="6">
    <location>
        <begin position="122"/>
        <end position="142"/>
    </location>
</feature>
<protein>
    <submittedName>
        <fullName evidence="8">Fusaric acid resistance protein-like</fullName>
    </submittedName>
</protein>
<dbReference type="AlphaFoldDB" id="A0A1I0SXM5"/>
<keyword evidence="4 6" id="KW-0472">Membrane</keyword>
<evidence type="ECO:0000256" key="1">
    <source>
        <dbReference type="ARBA" id="ARBA00004141"/>
    </source>
</evidence>
<feature type="transmembrane region" description="Helical" evidence="6">
    <location>
        <begin position="406"/>
        <end position="423"/>
    </location>
</feature>
<comment type="subcellular location">
    <subcellularLocation>
        <location evidence="1">Membrane</location>
        <topology evidence="1">Multi-pass membrane protein</topology>
    </subcellularLocation>
</comment>
<evidence type="ECO:0000313" key="8">
    <source>
        <dbReference type="EMBL" id="SFA44274.1"/>
    </source>
</evidence>